<gene>
    <name evidence="2" type="ORF">C2L64_46210</name>
</gene>
<dbReference type="SUPFAM" id="SSF52540">
    <property type="entry name" value="P-loop containing nucleoside triphosphate hydrolases"/>
    <property type="match status" value="1"/>
</dbReference>
<dbReference type="InterPro" id="IPR038726">
    <property type="entry name" value="PDDEXK_AddAB-type"/>
</dbReference>
<reference evidence="2 3" key="1">
    <citation type="submission" date="2018-01" db="EMBL/GenBank/DDBJ databases">
        <title>Species boundaries and ecological features among Paraburkholderia terrae DSMZ17804T, P. hospita DSMZ17164T and P. caribensis DSMZ13236T.</title>
        <authorList>
            <person name="Pratama A.A."/>
        </authorList>
    </citation>
    <scope>NUCLEOTIDE SEQUENCE [LARGE SCALE GENOMIC DNA]</scope>
    <source>
        <strain evidence="2 3">DSM 17164</strain>
    </source>
</reference>
<name>A0AAN1MQI1_9BURK</name>
<dbReference type="RefSeq" id="WP_103154033.1">
    <property type="nucleotide sequence ID" value="NZ_CP026108.1"/>
</dbReference>
<dbReference type="AlphaFoldDB" id="A0AAN1MQI1"/>
<evidence type="ECO:0000313" key="3">
    <source>
        <dbReference type="Proteomes" id="UP000236649"/>
    </source>
</evidence>
<evidence type="ECO:0000313" key="2">
    <source>
        <dbReference type="EMBL" id="AUT75727.1"/>
    </source>
</evidence>
<evidence type="ECO:0000259" key="1">
    <source>
        <dbReference type="Pfam" id="PF12705"/>
    </source>
</evidence>
<dbReference type="Proteomes" id="UP000236649">
    <property type="component" value="Chromosome 4"/>
</dbReference>
<sequence length="882" mass="94283">MARNTLVVQDSLAAREARLAAAREQRHGTQVMTIEQLAARLAGGFARPIDGASLRGALKAALRATQIGELEGIKSLPGMIDAAAQTLQKTWRAGIDLAASAQAHPRLDAVAKLETAVLAQLPAGMLRPADLVAVATRRIAHAAAVLGRVEITGQSDLARCWRSLVVALAEQIPVQWTSGPRPTPTWLEGSAIAVSHAAPTAPAVTAVSAATPYHEAIEAMRWVRELLASGQAAPSEIAIASASTAEYDDFFLSLSADAKLDLHFVHGVRSVATRDGQAAAALAEIVVRGLSQSRLRRLATLCRDAALFDALPEGWMRIMPVDAPLSSLPAWQRLLARLKAEDWPDNQDHGADVLALVGRLDGGPMAAPEIGEALLKGRALAIWREALLAGPATSIDVTLEGLKRSDEREACANVAWMPASALAGSPRRYVRLLGLNASRWPRCNAEDALIPEHIIPAAEFNPRPVSAADRLDFETILSTTAAQVVLSHARRDGEGRQLGRSPLLNAYGTQTFLSRHGVPVHAFSETDRLMSRPSEFRALPQALSAQACWNDWRSTEITAHDGLVRDGHPLVLAILERKQSASSLQRLLRDPLGYLWTYALGWSEQKSAAESLILDALSIGNLVHAVLDLALRDLERTQGAANADPDAVAAAVERAASVVAGEWESVQALPPGVIWRRTLDDARAMARTALNWRDAALPAGRAYAEVAFGGATPKSEADLPWNAQARVEIPDTGFHISGYVDRLDIADNGKRAHVRDYKTGRTPDESIQVNGGSELQRCLYAFAVKVLLGDGVTVSASLFYPRDSSNFVLEDADAVLGKIVGWLKEARTSFAAGAALPGPNAAASTNALAFALPANASLTYCKRKAQAAAERLGNFTKIWEAP</sequence>
<dbReference type="KEGG" id="phs:C2L64_46210"/>
<proteinExistence type="predicted"/>
<accession>A0AAN1MQI1</accession>
<protein>
    <recommendedName>
        <fullName evidence="1">PD-(D/E)XK endonuclease-like domain-containing protein</fullName>
    </recommendedName>
</protein>
<organism evidence="2 3">
    <name type="scientific">Paraburkholderia hospita</name>
    <dbReference type="NCBI Taxonomy" id="169430"/>
    <lineage>
        <taxon>Bacteria</taxon>
        <taxon>Pseudomonadati</taxon>
        <taxon>Pseudomonadota</taxon>
        <taxon>Betaproteobacteria</taxon>
        <taxon>Burkholderiales</taxon>
        <taxon>Burkholderiaceae</taxon>
        <taxon>Paraburkholderia</taxon>
    </lineage>
</organism>
<feature type="domain" description="PD-(D/E)XK endonuclease-like" evidence="1">
    <location>
        <begin position="580"/>
        <end position="801"/>
    </location>
</feature>
<dbReference type="GeneID" id="55535680"/>
<dbReference type="EMBL" id="CP026108">
    <property type="protein sequence ID" value="AUT75727.1"/>
    <property type="molecule type" value="Genomic_DNA"/>
</dbReference>
<dbReference type="Pfam" id="PF12705">
    <property type="entry name" value="PDDEXK_1"/>
    <property type="match status" value="1"/>
</dbReference>
<dbReference type="InterPro" id="IPR027417">
    <property type="entry name" value="P-loop_NTPase"/>
</dbReference>
<dbReference type="Gene3D" id="3.90.320.10">
    <property type="match status" value="1"/>
</dbReference>
<dbReference type="InterPro" id="IPR011604">
    <property type="entry name" value="PDDEXK-like_dom_sf"/>
</dbReference>